<dbReference type="CDD" id="cd00200">
    <property type="entry name" value="WD40"/>
    <property type="match status" value="1"/>
</dbReference>
<dbReference type="InterPro" id="IPR036285">
    <property type="entry name" value="PRP4-like_sf"/>
</dbReference>
<dbReference type="InterPro" id="IPR036322">
    <property type="entry name" value="WD40_repeat_dom_sf"/>
</dbReference>
<evidence type="ECO:0000256" key="2">
    <source>
        <dbReference type="ARBA" id="ARBA00022737"/>
    </source>
</evidence>
<dbReference type="OrthoDB" id="540662at2759"/>
<feature type="repeat" description="WD" evidence="3">
    <location>
        <begin position="209"/>
        <end position="250"/>
    </location>
</feature>
<sequence length="522" mass="57233">MGDINNTNIAKLMAKPRVHFGSIEESEAKRFKHDNNNEQDAIIQAASAGSSGIDFDALAELGQGSGALQGNEQVLAEFERRKRARDLAVPTDDGRVRQRLRDFGEPQCLFGEGPGERRDRLRYLLSQMADGGKVESEPESEDEDEEEFFTPGSQELLQARQFITTYSLPRAKERLHKQKLEVEIPLTTLKMGRKELQSKLQNISGWSSQMADDRPVSQCAFSPNSNLLLTGAWSGAVKLWSIPSCELITTLSGHEDRVGGVAFHPQSTLSLPSTVANMASSGGDGTVKLWSLDSPTPLATLEGHVGRVARIGFHPSGQYVGSAGFDGTWRLWDVVQQKELLLQEGHSSEVFALAFQEDGSLLATAGFDCVGRLWDLRTGRSTMALQGHIKDILGLDWSVNGYHLASASADNTVKIWDIRALRNIYTIPAHGSLVSDLKFAKAGTPVTMDTTERNPIYGSYLTTSSFDGSIKIFSADDYRLVKTLDGHDGKCMGLDISNDGRFIASTGSDRTFKLWADENMVL</sequence>
<dbReference type="SMART" id="SM00320">
    <property type="entry name" value="WD40"/>
    <property type="match status" value="7"/>
</dbReference>
<evidence type="ECO:0000256" key="3">
    <source>
        <dbReference type="PROSITE-ProRule" id="PRU00221"/>
    </source>
</evidence>
<dbReference type="Pfam" id="PF08799">
    <property type="entry name" value="PRP4"/>
    <property type="match status" value="1"/>
</dbReference>
<feature type="repeat" description="WD" evidence="3">
    <location>
        <begin position="385"/>
        <end position="426"/>
    </location>
</feature>
<dbReference type="FunFam" id="2.130.10.10:FF:001211">
    <property type="entry name" value="CBN-PRP-4 protein"/>
    <property type="match status" value="1"/>
</dbReference>
<dbReference type="PRINTS" id="PR00320">
    <property type="entry name" value="GPROTEINBRPT"/>
</dbReference>
<dbReference type="GO" id="GO:0017070">
    <property type="term" value="F:U6 snRNA binding"/>
    <property type="evidence" value="ECO:0007669"/>
    <property type="project" value="TreeGrafter"/>
</dbReference>
<dbReference type="GO" id="GO:0030621">
    <property type="term" value="F:U4 snRNA binding"/>
    <property type="evidence" value="ECO:0007669"/>
    <property type="project" value="TreeGrafter"/>
</dbReference>
<evidence type="ECO:0000256" key="1">
    <source>
        <dbReference type="ARBA" id="ARBA00022574"/>
    </source>
</evidence>
<keyword evidence="6" id="KW-1185">Reference proteome</keyword>
<dbReference type="GO" id="GO:0000398">
    <property type="term" value="P:mRNA splicing, via spliceosome"/>
    <property type="evidence" value="ECO:0007669"/>
    <property type="project" value="TreeGrafter"/>
</dbReference>
<keyword evidence="1 3" id="KW-0853">WD repeat</keyword>
<feature type="repeat" description="WD" evidence="3">
    <location>
        <begin position="301"/>
        <end position="342"/>
    </location>
</feature>
<dbReference type="STRING" id="101127.A0A1X2GKP6"/>
<organism evidence="5 6">
    <name type="scientific">Hesseltinella vesiculosa</name>
    <dbReference type="NCBI Taxonomy" id="101127"/>
    <lineage>
        <taxon>Eukaryota</taxon>
        <taxon>Fungi</taxon>
        <taxon>Fungi incertae sedis</taxon>
        <taxon>Mucoromycota</taxon>
        <taxon>Mucoromycotina</taxon>
        <taxon>Mucoromycetes</taxon>
        <taxon>Mucorales</taxon>
        <taxon>Cunninghamellaceae</taxon>
        <taxon>Hesseltinella</taxon>
    </lineage>
</organism>
<evidence type="ECO:0000313" key="6">
    <source>
        <dbReference type="Proteomes" id="UP000242146"/>
    </source>
</evidence>
<dbReference type="Gene3D" id="2.130.10.10">
    <property type="entry name" value="YVTN repeat-like/Quinoprotein amine dehydrogenase"/>
    <property type="match status" value="3"/>
</dbReference>
<dbReference type="PANTHER" id="PTHR19846">
    <property type="entry name" value="WD40 REPEAT PROTEIN"/>
    <property type="match status" value="1"/>
</dbReference>
<dbReference type="AlphaFoldDB" id="A0A1X2GKP6"/>
<dbReference type="PROSITE" id="PS50294">
    <property type="entry name" value="WD_REPEATS_REGION"/>
    <property type="match status" value="4"/>
</dbReference>
<dbReference type="PANTHER" id="PTHR19846:SF0">
    <property type="entry name" value="PRE-MRNA PROCESSING FACTOR 4"/>
    <property type="match status" value="1"/>
</dbReference>
<dbReference type="InterPro" id="IPR001680">
    <property type="entry name" value="WD40_rpt"/>
</dbReference>
<dbReference type="Proteomes" id="UP000242146">
    <property type="component" value="Unassembled WGS sequence"/>
</dbReference>
<gene>
    <name evidence="5" type="ORF">DM01DRAFT_1321528</name>
</gene>
<dbReference type="Gene3D" id="4.10.280.110">
    <property type="entry name" value="Pre-mRNA processing factor 4 domain"/>
    <property type="match status" value="1"/>
</dbReference>
<feature type="repeat" description="WD" evidence="3">
    <location>
        <begin position="251"/>
        <end position="300"/>
    </location>
</feature>
<evidence type="ECO:0000259" key="4">
    <source>
        <dbReference type="SMART" id="SM00500"/>
    </source>
</evidence>
<evidence type="ECO:0000313" key="5">
    <source>
        <dbReference type="EMBL" id="ORX55153.1"/>
    </source>
</evidence>
<dbReference type="Pfam" id="PF00400">
    <property type="entry name" value="WD40"/>
    <property type="match status" value="6"/>
</dbReference>
<feature type="repeat" description="WD" evidence="3">
    <location>
        <begin position="343"/>
        <end position="384"/>
    </location>
</feature>
<name>A0A1X2GKP6_9FUNG</name>
<feature type="repeat" description="WD" evidence="3">
    <location>
        <begin position="484"/>
        <end position="515"/>
    </location>
</feature>
<comment type="caution">
    <text evidence="5">The sequence shown here is derived from an EMBL/GenBank/DDBJ whole genome shotgun (WGS) entry which is preliminary data.</text>
</comment>
<dbReference type="PROSITE" id="PS50082">
    <property type="entry name" value="WD_REPEATS_2"/>
    <property type="match status" value="6"/>
</dbReference>
<dbReference type="EMBL" id="MCGT01000012">
    <property type="protein sequence ID" value="ORX55153.1"/>
    <property type="molecule type" value="Genomic_DNA"/>
</dbReference>
<feature type="domain" description="Pre-mRNA processing factor 4 (PRP4)-like" evidence="4">
    <location>
        <begin position="91"/>
        <end position="147"/>
    </location>
</feature>
<accession>A0A1X2GKP6</accession>
<dbReference type="InterPro" id="IPR019775">
    <property type="entry name" value="WD40_repeat_CS"/>
</dbReference>
<dbReference type="InterPro" id="IPR015943">
    <property type="entry name" value="WD40/YVTN_repeat-like_dom_sf"/>
</dbReference>
<keyword evidence="2" id="KW-0677">Repeat</keyword>
<reference evidence="5 6" key="1">
    <citation type="submission" date="2016-07" db="EMBL/GenBank/DDBJ databases">
        <title>Pervasive Adenine N6-methylation of Active Genes in Fungi.</title>
        <authorList>
            <consortium name="DOE Joint Genome Institute"/>
            <person name="Mondo S.J."/>
            <person name="Dannebaum R.O."/>
            <person name="Kuo R.C."/>
            <person name="Labutti K."/>
            <person name="Haridas S."/>
            <person name="Kuo A."/>
            <person name="Salamov A."/>
            <person name="Ahrendt S.R."/>
            <person name="Lipzen A."/>
            <person name="Sullivan W."/>
            <person name="Andreopoulos W.B."/>
            <person name="Clum A."/>
            <person name="Lindquist E."/>
            <person name="Daum C."/>
            <person name="Ramamoorthy G.K."/>
            <person name="Gryganskyi A."/>
            <person name="Culley D."/>
            <person name="Magnuson J.K."/>
            <person name="James T.Y."/>
            <person name="O'Malley M.A."/>
            <person name="Stajich J.E."/>
            <person name="Spatafora J.W."/>
            <person name="Visel A."/>
            <person name="Grigoriev I.V."/>
        </authorList>
    </citation>
    <scope>NUCLEOTIDE SEQUENCE [LARGE SCALE GENOMIC DNA]</scope>
    <source>
        <strain evidence="5 6">NRRL 3301</strain>
    </source>
</reference>
<dbReference type="PROSITE" id="PS00678">
    <property type="entry name" value="WD_REPEATS_1"/>
    <property type="match status" value="2"/>
</dbReference>
<proteinExistence type="predicted"/>
<dbReference type="InterPro" id="IPR014906">
    <property type="entry name" value="PRP4-like"/>
</dbReference>
<protein>
    <submittedName>
        <fullName evidence="5">WD40 repeat-like protein</fullName>
    </submittedName>
</protein>
<dbReference type="InterPro" id="IPR020472">
    <property type="entry name" value="WD40_PAC1"/>
</dbReference>
<dbReference type="SUPFAM" id="SSF50978">
    <property type="entry name" value="WD40 repeat-like"/>
    <property type="match status" value="1"/>
</dbReference>
<dbReference type="GO" id="GO:0046540">
    <property type="term" value="C:U4/U6 x U5 tri-snRNP complex"/>
    <property type="evidence" value="ECO:0007669"/>
    <property type="project" value="EnsemblFungi"/>
</dbReference>
<dbReference type="SMART" id="SM00500">
    <property type="entry name" value="SFM"/>
    <property type="match status" value="1"/>
</dbReference>
<dbReference type="SUPFAM" id="SSF158230">
    <property type="entry name" value="PRP4-like"/>
    <property type="match status" value="1"/>
</dbReference>